<feature type="region of interest" description="Disordered" evidence="1">
    <location>
        <begin position="1"/>
        <end position="37"/>
    </location>
</feature>
<dbReference type="Gramene" id="TKW17150">
    <property type="protein sequence ID" value="TKW17150"/>
    <property type="gene ID" value="SEVIR_5G347000v2"/>
</dbReference>
<reference evidence="2" key="1">
    <citation type="submission" date="2019-03" db="EMBL/GenBank/DDBJ databases">
        <title>WGS assembly of Setaria viridis.</title>
        <authorList>
            <person name="Huang P."/>
            <person name="Jenkins J."/>
            <person name="Grimwood J."/>
            <person name="Barry K."/>
            <person name="Healey A."/>
            <person name="Mamidi S."/>
            <person name="Sreedasyam A."/>
            <person name="Shu S."/>
            <person name="Feldman M."/>
            <person name="Wu J."/>
            <person name="Yu Y."/>
            <person name="Chen C."/>
            <person name="Johnson J."/>
            <person name="Rokhsar D."/>
            <person name="Baxter I."/>
            <person name="Schmutz J."/>
            <person name="Brutnell T."/>
            <person name="Kellogg E."/>
        </authorList>
    </citation>
    <scope>NUCLEOTIDE SEQUENCE [LARGE SCALE GENOMIC DNA]</scope>
</reference>
<accession>A0A4U6ULL1</accession>
<dbReference type="AlphaFoldDB" id="A0A4U6ULL1"/>
<organism evidence="2 3">
    <name type="scientific">Setaria viridis</name>
    <name type="common">Green bristlegrass</name>
    <name type="synonym">Setaria italica subsp. viridis</name>
    <dbReference type="NCBI Taxonomy" id="4556"/>
    <lineage>
        <taxon>Eukaryota</taxon>
        <taxon>Viridiplantae</taxon>
        <taxon>Streptophyta</taxon>
        <taxon>Embryophyta</taxon>
        <taxon>Tracheophyta</taxon>
        <taxon>Spermatophyta</taxon>
        <taxon>Magnoliopsida</taxon>
        <taxon>Liliopsida</taxon>
        <taxon>Poales</taxon>
        <taxon>Poaceae</taxon>
        <taxon>PACMAD clade</taxon>
        <taxon>Panicoideae</taxon>
        <taxon>Panicodae</taxon>
        <taxon>Paniceae</taxon>
        <taxon>Cenchrinae</taxon>
        <taxon>Setaria</taxon>
    </lineage>
</organism>
<sequence>MHSTFPSRHRRPLRGARTTGSRLAREPPFPFPPWSPNRSGLLAAAVRRYCSIRGPHRTATAAWGRPGPRLLSHQQQMQITCTSASRGPGAKLTPGLGTLPVGTRGAGGANSRSIQRPIRGSGQSPAAFHTPYDTGNQRGPARQPAAAAERLWQRMMGPPCSGAFQITEASLTCSKSTVRHQIEHALDTIT</sequence>
<evidence type="ECO:0000256" key="1">
    <source>
        <dbReference type="SAM" id="MobiDB-lite"/>
    </source>
</evidence>
<dbReference type="EMBL" id="CM016556">
    <property type="protein sequence ID" value="TKW17150.1"/>
    <property type="molecule type" value="Genomic_DNA"/>
</dbReference>
<name>A0A4U6ULL1_SETVI</name>
<gene>
    <name evidence="2" type="ORF">SEVIR_5G347000v2</name>
</gene>
<evidence type="ECO:0000313" key="3">
    <source>
        <dbReference type="Proteomes" id="UP000298652"/>
    </source>
</evidence>
<protein>
    <submittedName>
        <fullName evidence="2">Uncharacterized protein</fullName>
    </submittedName>
</protein>
<dbReference type="Proteomes" id="UP000298652">
    <property type="component" value="Chromosome 5"/>
</dbReference>
<evidence type="ECO:0000313" key="2">
    <source>
        <dbReference type="EMBL" id="TKW17150.1"/>
    </source>
</evidence>
<proteinExistence type="predicted"/>
<keyword evidence="3" id="KW-1185">Reference proteome</keyword>
<feature type="region of interest" description="Disordered" evidence="1">
    <location>
        <begin position="83"/>
        <end position="141"/>
    </location>
</feature>